<sequence length="315" mass="34821">MGKLKSIYLDNAAATPLDPEVKKVFVEALGFYANPSALHEEGIHIRHLLEDARKKVASHLGAHSDEIIFTGSGTESNNLAIRGLVRDGHIVTTNIEHPSVLETCKEFDVTFVKVDSNGIVDPKKIEAAIKENTVLVSVMLANNEIGTIEPIGEIAKVIRHYRKKNNTEYPYFHTDAVQAINYLPVDVNKLGVDLITLNGSKIYGPKGVGVLYKKRGLALESIMTGGGQEMEFRPGTENLLAILGFAKALEVVVRKREIERERLKGLQNYFFEKIEEIKGVVINGDRASRLPNNVNISLPGYTSDILVIELSAMKY</sequence>
<reference evidence="4 5" key="1">
    <citation type="journal article" date="2016" name="Nat. Commun.">
        <title>Thousands of microbial genomes shed light on interconnected biogeochemical processes in an aquifer system.</title>
        <authorList>
            <person name="Anantharaman K."/>
            <person name="Brown C.T."/>
            <person name="Hug L.A."/>
            <person name="Sharon I."/>
            <person name="Castelle C.J."/>
            <person name="Probst A.J."/>
            <person name="Thomas B.C."/>
            <person name="Singh A."/>
            <person name="Wilkins M.J."/>
            <person name="Karaoz U."/>
            <person name="Brodie E.L."/>
            <person name="Williams K.H."/>
            <person name="Hubbard S.S."/>
            <person name="Banfield J.F."/>
        </authorList>
    </citation>
    <scope>NUCLEOTIDE SEQUENCE [LARGE SCALE GENOMIC DNA]</scope>
</reference>
<dbReference type="InterPro" id="IPR015422">
    <property type="entry name" value="PyrdxlP-dep_Trfase_small"/>
</dbReference>
<protein>
    <recommendedName>
        <fullName evidence="3">Aminotransferase class V domain-containing protein</fullName>
    </recommendedName>
</protein>
<dbReference type="Proteomes" id="UP000182253">
    <property type="component" value="Unassembled WGS sequence"/>
</dbReference>
<feature type="domain" description="Aminotransferase class V" evidence="3">
    <location>
        <begin position="7"/>
        <end position="307"/>
    </location>
</feature>
<dbReference type="AlphaFoldDB" id="A0A1F6UXK2"/>
<dbReference type="Gene3D" id="1.10.260.50">
    <property type="match status" value="1"/>
</dbReference>
<comment type="cofactor">
    <cofactor evidence="1">
        <name>pyridoxal 5'-phosphate</name>
        <dbReference type="ChEBI" id="CHEBI:597326"/>
    </cofactor>
</comment>
<dbReference type="PANTHER" id="PTHR11601">
    <property type="entry name" value="CYSTEINE DESULFURYLASE FAMILY MEMBER"/>
    <property type="match status" value="1"/>
</dbReference>
<comment type="caution">
    <text evidence="4">The sequence shown here is derived from an EMBL/GenBank/DDBJ whole genome shotgun (WGS) entry which is preliminary data.</text>
</comment>
<dbReference type="PANTHER" id="PTHR11601:SF36">
    <property type="entry name" value="CYSTEINE DESULFURASE NIFS-RELATED"/>
    <property type="match status" value="1"/>
</dbReference>
<dbReference type="Gene3D" id="3.40.640.10">
    <property type="entry name" value="Type I PLP-dependent aspartate aminotransferase-like (Major domain)"/>
    <property type="match status" value="1"/>
</dbReference>
<evidence type="ECO:0000256" key="2">
    <source>
        <dbReference type="ARBA" id="ARBA00022898"/>
    </source>
</evidence>
<dbReference type="Gene3D" id="3.90.1150.10">
    <property type="entry name" value="Aspartate Aminotransferase, domain 1"/>
    <property type="match status" value="1"/>
</dbReference>
<gene>
    <name evidence="4" type="ORF">A2645_00660</name>
</gene>
<organism evidence="4 5">
    <name type="scientific">Candidatus Nomurabacteria bacterium RIFCSPHIGHO2_01_FULL_39_9</name>
    <dbReference type="NCBI Taxonomy" id="1801735"/>
    <lineage>
        <taxon>Bacteria</taxon>
        <taxon>Candidatus Nomuraibacteriota</taxon>
    </lineage>
</organism>
<dbReference type="STRING" id="1801735.A2645_00660"/>
<dbReference type="InterPro" id="IPR015421">
    <property type="entry name" value="PyrdxlP-dep_Trfase_major"/>
</dbReference>
<dbReference type="Pfam" id="PF00266">
    <property type="entry name" value="Aminotran_5"/>
    <property type="match status" value="1"/>
</dbReference>
<dbReference type="InterPro" id="IPR015424">
    <property type="entry name" value="PyrdxlP-dep_Trfase"/>
</dbReference>
<dbReference type="InterPro" id="IPR016454">
    <property type="entry name" value="Cysteine_dSase"/>
</dbReference>
<feature type="non-terminal residue" evidence="4">
    <location>
        <position position="315"/>
    </location>
</feature>
<evidence type="ECO:0000313" key="4">
    <source>
        <dbReference type="EMBL" id="OGI62137.1"/>
    </source>
</evidence>
<name>A0A1F6UXK2_9BACT</name>
<proteinExistence type="predicted"/>
<evidence type="ECO:0000259" key="3">
    <source>
        <dbReference type="Pfam" id="PF00266"/>
    </source>
</evidence>
<evidence type="ECO:0000313" key="5">
    <source>
        <dbReference type="Proteomes" id="UP000182253"/>
    </source>
</evidence>
<dbReference type="EMBL" id="MFTL01000003">
    <property type="protein sequence ID" value="OGI62137.1"/>
    <property type="molecule type" value="Genomic_DNA"/>
</dbReference>
<dbReference type="SUPFAM" id="SSF53383">
    <property type="entry name" value="PLP-dependent transferases"/>
    <property type="match status" value="1"/>
</dbReference>
<accession>A0A1F6UXK2</accession>
<dbReference type="InterPro" id="IPR000192">
    <property type="entry name" value="Aminotrans_V_dom"/>
</dbReference>
<dbReference type="PIRSF" id="PIRSF005572">
    <property type="entry name" value="NifS"/>
    <property type="match status" value="1"/>
</dbReference>
<evidence type="ECO:0000256" key="1">
    <source>
        <dbReference type="ARBA" id="ARBA00001933"/>
    </source>
</evidence>
<keyword evidence="2" id="KW-0663">Pyridoxal phosphate</keyword>